<dbReference type="PROSITE" id="PS51007">
    <property type="entry name" value="CYTC"/>
    <property type="match status" value="1"/>
</dbReference>
<evidence type="ECO:0000259" key="4">
    <source>
        <dbReference type="PROSITE" id="PS51007"/>
    </source>
</evidence>
<dbReference type="Gene3D" id="2.60.120.260">
    <property type="entry name" value="Galactose-binding domain-like"/>
    <property type="match status" value="1"/>
</dbReference>
<name>A0A432MLR1_9BACT</name>
<keyword evidence="1 3" id="KW-0479">Metal-binding</keyword>
<evidence type="ECO:0000256" key="2">
    <source>
        <dbReference type="ARBA" id="ARBA00023004"/>
    </source>
</evidence>
<dbReference type="PANTHER" id="PTHR35889:SF3">
    <property type="entry name" value="F-BOX DOMAIN-CONTAINING PROTEIN"/>
    <property type="match status" value="1"/>
</dbReference>
<gene>
    <name evidence="5" type="ORF">TsocGM_08780</name>
</gene>
<dbReference type="Pfam" id="PF07587">
    <property type="entry name" value="PSD1"/>
    <property type="match status" value="1"/>
</dbReference>
<dbReference type="InterPro" id="IPR011444">
    <property type="entry name" value="DUF1549"/>
</dbReference>
<protein>
    <submittedName>
        <fullName evidence="5">DUF1553 domain-containing protein</fullName>
    </submittedName>
</protein>
<organism evidence="5 6">
    <name type="scientific">Tautonia sociabilis</name>
    <dbReference type="NCBI Taxonomy" id="2080755"/>
    <lineage>
        <taxon>Bacteria</taxon>
        <taxon>Pseudomonadati</taxon>
        <taxon>Planctomycetota</taxon>
        <taxon>Planctomycetia</taxon>
        <taxon>Isosphaerales</taxon>
        <taxon>Isosphaeraceae</taxon>
        <taxon>Tautonia</taxon>
    </lineage>
</organism>
<dbReference type="Pfam" id="PF07635">
    <property type="entry name" value="PSCyt1"/>
    <property type="match status" value="1"/>
</dbReference>
<dbReference type="EMBL" id="RYZH01000013">
    <property type="protein sequence ID" value="RUL88220.1"/>
    <property type="molecule type" value="Genomic_DNA"/>
</dbReference>
<dbReference type="PANTHER" id="PTHR35889">
    <property type="entry name" value="CYCLOINULO-OLIGOSACCHARIDE FRUCTANOTRANSFERASE-RELATED"/>
    <property type="match status" value="1"/>
</dbReference>
<dbReference type="GO" id="GO:0020037">
    <property type="term" value="F:heme binding"/>
    <property type="evidence" value="ECO:0007669"/>
    <property type="project" value="InterPro"/>
</dbReference>
<dbReference type="OrthoDB" id="127107at2"/>
<reference evidence="5 6" key="2">
    <citation type="submission" date="2019-01" db="EMBL/GenBank/DDBJ databases">
        <title>Tautonia sociabilis, a novel thermotolerant planctomycete of Isosphaeraceae family, isolated from a 4000 m deep subterranean habitat.</title>
        <authorList>
            <person name="Kovaleva O.L."/>
            <person name="Elcheninov A.G."/>
            <person name="Van Heerden E."/>
            <person name="Toshchakov S.V."/>
            <person name="Novikov A."/>
            <person name="Bonch-Osmolovskaya E.A."/>
            <person name="Kublanov I.V."/>
        </authorList>
    </citation>
    <scope>NUCLEOTIDE SEQUENCE [LARGE SCALE GENOMIC DNA]</scope>
    <source>
        <strain evidence="5 6">GM2012</strain>
    </source>
</reference>
<proteinExistence type="predicted"/>
<accession>A0A432MLR1</accession>
<dbReference type="InterPro" id="IPR022655">
    <property type="entry name" value="DUF1553"/>
</dbReference>
<dbReference type="Proteomes" id="UP000280296">
    <property type="component" value="Unassembled WGS sequence"/>
</dbReference>
<evidence type="ECO:0000313" key="6">
    <source>
        <dbReference type="Proteomes" id="UP000280296"/>
    </source>
</evidence>
<dbReference type="InterPro" id="IPR009056">
    <property type="entry name" value="Cyt_c-like_dom"/>
</dbReference>
<dbReference type="GO" id="GO:0046872">
    <property type="term" value="F:metal ion binding"/>
    <property type="evidence" value="ECO:0007669"/>
    <property type="project" value="UniProtKB-KW"/>
</dbReference>
<dbReference type="InterPro" id="IPR011429">
    <property type="entry name" value="Cyt_c_Planctomycete-type"/>
</dbReference>
<keyword evidence="6" id="KW-1185">Reference proteome</keyword>
<dbReference type="RefSeq" id="WP_126724930.1">
    <property type="nucleotide sequence ID" value="NZ_RYZH01000013.1"/>
</dbReference>
<evidence type="ECO:0000256" key="1">
    <source>
        <dbReference type="ARBA" id="ARBA00022723"/>
    </source>
</evidence>
<keyword evidence="2 3" id="KW-0408">Iron</keyword>
<evidence type="ECO:0000256" key="3">
    <source>
        <dbReference type="PROSITE-ProRule" id="PRU00433"/>
    </source>
</evidence>
<dbReference type="GO" id="GO:0009055">
    <property type="term" value="F:electron transfer activity"/>
    <property type="evidence" value="ECO:0007669"/>
    <property type="project" value="InterPro"/>
</dbReference>
<dbReference type="AlphaFoldDB" id="A0A432MLR1"/>
<reference evidence="5 6" key="1">
    <citation type="submission" date="2018-12" db="EMBL/GenBank/DDBJ databases">
        <authorList>
            <person name="Toschakov S.V."/>
        </authorList>
    </citation>
    <scope>NUCLEOTIDE SEQUENCE [LARGE SCALE GENOMIC DNA]</scope>
    <source>
        <strain evidence="5 6">GM2012</strain>
    </source>
</reference>
<evidence type="ECO:0000313" key="5">
    <source>
        <dbReference type="EMBL" id="RUL88220.1"/>
    </source>
</evidence>
<sequence>MGIRSTLGLAGILASVLSGPVPARAREEAADLEFFEARIRPVLVEHCYRCHSDEAEADGRLKGGLKLDSREGLRIGGDSGPAVVPGEVDESVLIEALRYEFLMMPPEGKLPDPVIADFEEWVARGAPDPREGATAPSPRAGIDLEAGREHWAYQPPREWPAPEVSDADWPITEIDRFILHRLEAEGLRPVPDADRVTLIRRLSFDLTGLPPTPEEIDAFVRDESPTAYEDLVDRLLCSPHFGERWGRHWLDVARFAESLTLRGFVLKEAWRYRDFVIDAFNEDMPFDQFLREQIAGDLMPGGSLEDRRRRRIATAFLVLGNTNLEEQDKEQLRMDVVDEQIEVIGKAILGQTISCARCHDHKFDPIPTADYYALAGILRNAKAMNHANVSKWIEVPLPMDPAREAAVAEHEKAVAALEARVKEARARAGGAKGVLAVAEAPGIVVDDEQAARVGDWTRSTSSGTYIGSGYLHDGNTAKGAKSLTFQPEIPEAGVYDVWLAYAPGSSRAANVPVTILSAEGESTLEVDLRPTPPIEGRYVALGRFRFEANGQGYVQLSNEGTRGHVTADAVLFLPEGKGDRPEVVGDRTGDDVEALEEELKRLRESGPKRDLAISVVEEETIEDARIHIRGSVHLLGEEVPRGFLRVATVGEPPTMPEGESGRRELADWLASEENPLTARVFVNRVWHWLFGSGIVRTVDNLGTTGASPTHPELLDTIAVRFVEQGWSVKRLVRELVRSRTYRLSSAEDPASRAIDPENLLRWRMDRRRLDAECIRDAMLVASGRLRRDLGGPTFPPELDADYGYDRESDRRSVYEPVFRNALPDLFEAFDFADPSMVVGRRDESTVAPQALFLMNHPFVMDRARETARLLLVEKADDEEDRIDRASRLVLGRPASDAERRIALEFLGESPEDLESSWALLVQAMFASIDFRYIE</sequence>
<feature type="domain" description="Cytochrome c" evidence="4">
    <location>
        <begin position="340"/>
        <end position="461"/>
    </location>
</feature>
<dbReference type="InterPro" id="IPR033803">
    <property type="entry name" value="CBD-like_Golvesin-Xly"/>
</dbReference>
<comment type="caution">
    <text evidence="5">The sequence shown here is derived from an EMBL/GenBank/DDBJ whole genome shotgun (WGS) entry which is preliminary data.</text>
</comment>
<dbReference type="Pfam" id="PF25275">
    <property type="entry name" value="Golvesin_C"/>
    <property type="match status" value="1"/>
</dbReference>
<keyword evidence="3" id="KW-0349">Heme</keyword>
<dbReference type="Pfam" id="PF07583">
    <property type="entry name" value="PSCyt2"/>
    <property type="match status" value="1"/>
</dbReference>